<proteinExistence type="predicted"/>
<dbReference type="EMBL" id="CABVOU010000039">
    <property type="protein sequence ID" value="VVZ96614.1"/>
    <property type="molecule type" value="Genomic_DNA"/>
</dbReference>
<reference evidence="1 2" key="1">
    <citation type="submission" date="2019-09" db="EMBL/GenBank/DDBJ databases">
        <authorList>
            <person name="Criscuolo A."/>
        </authorList>
    </citation>
    <scope>NUCLEOTIDE SEQUENCE [LARGE SCALE GENOMIC DNA]</scope>
    <source>
        <strain evidence="2">3(2)</strain>
    </source>
</reference>
<sequence length="56" mass="6229">MRMGDDAVKKAYLWWDFLREGVDLEHIDGNGAQWAPLPHVTRPSLLAVVDVVPGVS</sequence>
<keyword evidence="2" id="KW-1185">Reference proteome</keyword>
<dbReference type="AlphaFoldDB" id="A0A5K1I4P8"/>
<accession>A0A5K1I4P8</accession>
<evidence type="ECO:0000313" key="1">
    <source>
        <dbReference type="EMBL" id="VVZ96614.1"/>
    </source>
</evidence>
<name>A0A5K1I4P8_9GAMM</name>
<dbReference type="Proteomes" id="UP000326725">
    <property type="component" value="Unassembled WGS sequence"/>
</dbReference>
<gene>
    <name evidence="1" type="ORF">HALO32_02717</name>
</gene>
<evidence type="ECO:0000313" key="2">
    <source>
        <dbReference type="Proteomes" id="UP000326725"/>
    </source>
</evidence>
<protein>
    <submittedName>
        <fullName evidence="1">Uncharacterized protein</fullName>
    </submittedName>
</protein>
<organism evidence="1 2">
    <name type="scientific">Halomonas lysinitropha</name>
    <dbReference type="NCBI Taxonomy" id="2607506"/>
    <lineage>
        <taxon>Bacteria</taxon>
        <taxon>Pseudomonadati</taxon>
        <taxon>Pseudomonadota</taxon>
        <taxon>Gammaproteobacteria</taxon>
        <taxon>Oceanospirillales</taxon>
        <taxon>Halomonadaceae</taxon>
        <taxon>Halomonas</taxon>
    </lineage>
</organism>